<feature type="region of interest" description="Disordered" evidence="1">
    <location>
        <begin position="226"/>
        <end position="252"/>
    </location>
</feature>
<name>A0A7S2VG24_9STRA</name>
<organism evidence="2">
    <name type="scientific">Skeletonema marinoi</name>
    <dbReference type="NCBI Taxonomy" id="267567"/>
    <lineage>
        <taxon>Eukaryota</taxon>
        <taxon>Sar</taxon>
        <taxon>Stramenopiles</taxon>
        <taxon>Ochrophyta</taxon>
        <taxon>Bacillariophyta</taxon>
        <taxon>Coscinodiscophyceae</taxon>
        <taxon>Thalassiosirophycidae</taxon>
        <taxon>Thalassiosirales</taxon>
        <taxon>Skeletonemataceae</taxon>
        <taxon>Skeletonema</taxon>
        <taxon>Skeletonema marinoi-dohrnii complex</taxon>
    </lineage>
</organism>
<feature type="region of interest" description="Disordered" evidence="1">
    <location>
        <begin position="77"/>
        <end position="164"/>
    </location>
</feature>
<gene>
    <name evidence="2" type="ORF">SMAR0320_LOCUS22735</name>
</gene>
<proteinExistence type="predicted"/>
<feature type="compositionally biased region" description="Basic and acidic residues" evidence="1">
    <location>
        <begin position="110"/>
        <end position="156"/>
    </location>
</feature>
<feature type="compositionally biased region" description="Polar residues" evidence="1">
    <location>
        <begin position="235"/>
        <end position="247"/>
    </location>
</feature>
<dbReference type="AlphaFoldDB" id="A0A7S2VG24"/>
<evidence type="ECO:0000256" key="1">
    <source>
        <dbReference type="SAM" id="MobiDB-lite"/>
    </source>
</evidence>
<evidence type="ECO:0000313" key="2">
    <source>
        <dbReference type="EMBL" id="CAD9630172.1"/>
    </source>
</evidence>
<accession>A0A7S2VG24</accession>
<dbReference type="EMBL" id="HBGZ01031839">
    <property type="protein sequence ID" value="CAD9630172.1"/>
    <property type="molecule type" value="Transcribed_RNA"/>
</dbReference>
<feature type="compositionally biased region" description="Polar residues" evidence="1">
    <location>
        <begin position="77"/>
        <end position="96"/>
    </location>
</feature>
<sequence length="300" mass="32631">MMCRTNNDLVNQQYKLLTADLSQVCNGRSMVDEFASSSLLATWSDGNNEDQAVVRDKKRLSLLDACTSISKDVSKLDASNASSITEGSTVDSSDPAVSQRRPAGTSVLDQHNRRPCESSEIASKLDESIASSRTEDKLDESNASSRTEDSTTDCRDPVVSQRRPARIISSPNLNYRRHSESSVVASQMDTSNTSLITKKALSRAGNTIRRRSQPLHKCPSLNQALSSAMRPPKYSSANTSGFDSSANKPPRMMRRSTVVPSMSSSFSSPSSSHRTSADRWIASGVVFSTSVEVYLFRAGS</sequence>
<reference evidence="2" key="1">
    <citation type="submission" date="2021-01" db="EMBL/GenBank/DDBJ databases">
        <authorList>
            <person name="Corre E."/>
            <person name="Pelletier E."/>
            <person name="Niang G."/>
            <person name="Scheremetjew M."/>
            <person name="Finn R."/>
            <person name="Kale V."/>
            <person name="Holt S."/>
            <person name="Cochrane G."/>
            <person name="Meng A."/>
            <person name="Brown T."/>
            <person name="Cohen L."/>
        </authorList>
    </citation>
    <scope>NUCLEOTIDE SEQUENCE</scope>
    <source>
        <strain evidence="2">SM1012Den-03</strain>
    </source>
</reference>
<protein>
    <submittedName>
        <fullName evidence="2">Uncharacterized protein</fullName>
    </submittedName>
</protein>